<evidence type="ECO:0000313" key="3">
    <source>
        <dbReference type="Proteomes" id="UP000007799"/>
    </source>
</evidence>
<dbReference type="KEGG" id="sre:PTSG_01768"/>
<name>F2TYW8_SALR5</name>
<organism evidence="3">
    <name type="scientific">Salpingoeca rosetta (strain ATCC 50818 / BSB-021)</name>
    <dbReference type="NCBI Taxonomy" id="946362"/>
    <lineage>
        <taxon>Eukaryota</taxon>
        <taxon>Choanoflagellata</taxon>
        <taxon>Craspedida</taxon>
        <taxon>Salpingoecidae</taxon>
        <taxon>Salpingoeca</taxon>
    </lineage>
</organism>
<keyword evidence="3" id="KW-1185">Reference proteome</keyword>
<protein>
    <submittedName>
        <fullName evidence="2">Uncharacterized protein</fullName>
    </submittedName>
</protein>
<dbReference type="AlphaFoldDB" id="F2TYW8"/>
<dbReference type="RefSeq" id="XP_004997748.1">
    <property type="nucleotide sequence ID" value="XM_004997691.1"/>
</dbReference>
<evidence type="ECO:0000256" key="1">
    <source>
        <dbReference type="SAM" id="MobiDB-lite"/>
    </source>
</evidence>
<gene>
    <name evidence="2" type="ORF">PTSG_01768</name>
</gene>
<sequence length="102" mass="10846">MSTVNVNAMTEHVAAEDPTGQAILDGKIPAELAGVTEPAGGREDDIAARILDGEITNVDQIDVGETVNANYASEMLRNASKNTTTNEEEAEMARKILNGEYP</sequence>
<dbReference type="EMBL" id="GL832957">
    <property type="protein sequence ID" value="EGD78792.1"/>
    <property type="molecule type" value="Genomic_DNA"/>
</dbReference>
<proteinExistence type="predicted"/>
<accession>F2TYW8</accession>
<evidence type="ECO:0000313" key="2">
    <source>
        <dbReference type="EMBL" id="EGD78792.1"/>
    </source>
</evidence>
<feature type="region of interest" description="Disordered" evidence="1">
    <location>
        <begin position="1"/>
        <end position="20"/>
    </location>
</feature>
<reference evidence="2" key="1">
    <citation type="submission" date="2009-08" db="EMBL/GenBank/DDBJ databases">
        <title>Annotation of Salpingoeca rosetta.</title>
        <authorList>
            <consortium name="The Broad Institute Genome Sequencing Platform"/>
            <person name="Russ C."/>
            <person name="Cuomo C."/>
            <person name="Burger G."/>
            <person name="Gray M.W."/>
            <person name="Holland P.W.H."/>
            <person name="King N."/>
            <person name="Lang F.B.F."/>
            <person name="Roger A.J."/>
            <person name="Ruiz-Trillo I."/>
            <person name="Young S.K."/>
            <person name="Zeng Q."/>
            <person name="Gargeya S."/>
            <person name="Alvarado L."/>
            <person name="Berlin A."/>
            <person name="Chapman S.B."/>
            <person name="Chen Z."/>
            <person name="Freedman E."/>
            <person name="Gellesch M."/>
            <person name="Goldberg J."/>
            <person name="Griggs A."/>
            <person name="Gujja S."/>
            <person name="Heilman E."/>
            <person name="Heiman D."/>
            <person name="Howarth C."/>
            <person name="Mehta T."/>
            <person name="Neiman D."/>
            <person name="Pearson M."/>
            <person name="Roberts A."/>
            <person name="Saif S."/>
            <person name="Shea T."/>
            <person name="Shenoy N."/>
            <person name="Sisk P."/>
            <person name="Stolte C."/>
            <person name="Sykes S."/>
            <person name="White J."/>
            <person name="Yandava C."/>
            <person name="Haas B."/>
            <person name="Nusbaum C."/>
            <person name="Birren B."/>
        </authorList>
    </citation>
    <scope>NUCLEOTIDE SEQUENCE [LARGE SCALE GENOMIC DNA]</scope>
    <source>
        <strain evidence="2">ATCC 50818</strain>
    </source>
</reference>
<dbReference type="GeneID" id="16078343"/>
<dbReference type="Proteomes" id="UP000007799">
    <property type="component" value="Unassembled WGS sequence"/>
</dbReference>
<dbReference type="InParanoid" id="F2TYW8"/>